<feature type="region of interest" description="Disordered" evidence="2">
    <location>
        <begin position="1014"/>
        <end position="1040"/>
    </location>
</feature>
<evidence type="ECO:0000256" key="2">
    <source>
        <dbReference type="SAM" id="MobiDB-lite"/>
    </source>
</evidence>
<protein>
    <recommendedName>
        <fullName evidence="3">Peptidase C1A papain C-terminal domain-containing protein</fullName>
    </recommendedName>
</protein>
<dbReference type="PROSITE" id="PS00639">
    <property type="entry name" value="THIOL_PROTEASE_HIS"/>
    <property type="match status" value="1"/>
</dbReference>
<dbReference type="PANTHER" id="PTHR12411">
    <property type="entry name" value="CYSTEINE PROTEASE FAMILY C1-RELATED"/>
    <property type="match status" value="1"/>
</dbReference>
<gene>
    <name evidence="4" type="ORF">JG687_00011275</name>
</gene>
<proteinExistence type="predicted"/>
<organism evidence="4 5">
    <name type="scientific">Phytophthora cactorum</name>
    <dbReference type="NCBI Taxonomy" id="29920"/>
    <lineage>
        <taxon>Eukaryota</taxon>
        <taxon>Sar</taxon>
        <taxon>Stramenopiles</taxon>
        <taxon>Oomycota</taxon>
        <taxon>Peronosporomycetes</taxon>
        <taxon>Peronosporales</taxon>
        <taxon>Peronosporaceae</taxon>
        <taxon>Phytophthora</taxon>
    </lineage>
</organism>
<dbReference type="InterPro" id="IPR000169">
    <property type="entry name" value="Pept_cys_AS"/>
</dbReference>
<dbReference type="PROSITE" id="PS00139">
    <property type="entry name" value="THIOL_PROTEASE_CYS"/>
    <property type="match status" value="2"/>
</dbReference>
<feature type="compositionally biased region" description="Low complexity" evidence="2">
    <location>
        <begin position="173"/>
        <end position="185"/>
    </location>
</feature>
<dbReference type="VEuPathDB" id="FungiDB:PC110_g8207"/>
<feature type="compositionally biased region" description="Low complexity" evidence="2">
    <location>
        <begin position="1101"/>
        <end position="1117"/>
    </location>
</feature>
<sequence>MQAQDRSTSVSVLRSIGVAAIAAAAVSGVDGRQMHAGINYHRYLAERAETRQELADWKASFGEMAKNNGWMPPSSSNSEERSADDDEEDHLQRFYMTKQNISAIQALNPNANFSTNTPFTLLTNDEFAAYVGQAYRVYNGSSVSTNRRLRSWHKSSSSKTTYSSGTPGAVSKTTTTSASSGTNNNVLTSALDGTVNGGTNYGTTNVKTVTTTGADGKSSTTATTTTSSGPGTESTTVTTSSGSAATMSNFGFGSGFSSLWQQWGNGFNFGGMGQNDFQPETVKPAGSASSSASTNAPSTPMPTTAAPTPTPSQTTATPSTTAPTKSSASPSTVTATDTSTASTSNEVDWTDSNCMSPIQSQGSCGDCWAFSTAAAIESGQCINGGQKTLNKYSEQQLTSCDSQNYGCSGGAPIYAMEYVQKNGLCTEDGYPFTSSDGTAASCTTGCSAVDTGITGYETVDDASGLATRVAQQPVIVAVASGNNAWKQYTGGVISSCDTSELDHAVVVVGYTDSEWKIRNSWGDSWGEEGYIRLERTSDSTGTCGIFSVETEHSFNFVLTVSLTRQFRQAVAPVSARPMHAGINYQRYLTEIDSIKAETDEWKAMFEKTCKENNWMPEYSSEERSSVDPDEDLRQRIFMSKQDVLEAQAANPNANFSIMTPFSALTKEEFSAKVLNSYVRDNTTRPTPTPSPAPPKRSLRQQDAYTFTSMQDMINSLMQSLQQQMGGSWTIGTNLGCGGGAPVYAYEYIQKNGLCAENAYPYTSSNGGGASCSASCSKSQTGITGYERINEGDEAGLVEALKSQPVVVAVASGNAAWKQYTGGVMSTCETTQVDHAVLVVGYDDNTFKVRNSWGENWGEAGYVRMARSSSGVGTCGMLTDMSRPKIFHQVMHVSTLCFAIVAAVAATPAFARPMHAGIDYQRYLEEIDTTQEDLDEWRSKFGDVAQKNGWMSVSEARSADDQEEDLRQRIFLTKQSIATVQAANPNANFSIMSPFSAMTDEEFNKYVVNSYVRGSSTQSASGTNSRQLRSAGSSDSSVDAGSDSASIIKTLESFIKTFINGLNTATIQPASDSSANVLSSETSGSQASYKFSDVWDWRPRKPTTNTPTTTSSPTLTKASSDSVDWATSKCMAPIQSQGSCGSCWAFSAVSAVESAQCIANGKSSLTKYSEQQLVSCNTQNWGCNGGAPGYALEYVQQNGLCKEGSYPYTSDIGYADSCSRNCDAQDTGLTGYSQVFGEDGLLNALDEHPVIVAVASGNNVWKQYTGGVVSSCDSWQPDHAVVAVGYDSSSIKIRNSWGTYWGEEGYIRLARSASIEGTCGVMTDMSTPQM</sequence>
<feature type="domain" description="Peptidase C1A papain C-terminal" evidence="3">
    <location>
        <begin position="1118"/>
        <end position="1328"/>
    </location>
</feature>
<dbReference type="InterPro" id="IPR025660">
    <property type="entry name" value="Pept_his_AS"/>
</dbReference>
<feature type="domain" description="Peptidase C1A papain C-terminal" evidence="3">
    <location>
        <begin position="343"/>
        <end position="554"/>
    </location>
</feature>
<feature type="region of interest" description="Disordered" evidence="2">
    <location>
        <begin position="678"/>
        <end position="698"/>
    </location>
</feature>
<feature type="domain" description="Peptidase C1A papain C-terminal" evidence="3">
    <location>
        <begin position="692"/>
        <end position="884"/>
    </location>
</feature>
<dbReference type="InterPro" id="IPR000668">
    <property type="entry name" value="Peptidase_C1A_C"/>
</dbReference>
<dbReference type="Proteomes" id="UP000688947">
    <property type="component" value="Unassembled WGS sequence"/>
</dbReference>
<feature type="region of interest" description="Disordered" evidence="2">
    <location>
        <begin position="1097"/>
        <end position="1117"/>
    </location>
</feature>
<dbReference type="FunFam" id="3.90.70.10:FF:000383">
    <property type="entry name" value="Uncharacterized protein"/>
    <property type="match status" value="1"/>
</dbReference>
<feature type="region of interest" description="Disordered" evidence="2">
    <location>
        <begin position="66"/>
        <end position="87"/>
    </location>
</feature>
<dbReference type="InterPro" id="IPR013128">
    <property type="entry name" value="Peptidase_C1A"/>
</dbReference>
<comment type="caution">
    <text evidence="4">The sequence shown here is derived from an EMBL/GenBank/DDBJ whole genome shotgun (WGS) entry which is preliminary data.</text>
</comment>
<feature type="region of interest" description="Disordered" evidence="2">
    <location>
        <begin position="270"/>
        <end position="352"/>
    </location>
</feature>
<dbReference type="EMBL" id="JAENGZ010000683">
    <property type="protein sequence ID" value="KAG6955343.1"/>
    <property type="molecule type" value="Genomic_DNA"/>
</dbReference>
<evidence type="ECO:0000256" key="1">
    <source>
        <dbReference type="ARBA" id="ARBA00023145"/>
    </source>
</evidence>
<dbReference type="OrthoDB" id="10253408at2759"/>
<evidence type="ECO:0000313" key="5">
    <source>
        <dbReference type="Proteomes" id="UP000688947"/>
    </source>
</evidence>
<feature type="compositionally biased region" description="Low complexity" evidence="2">
    <location>
        <begin position="201"/>
        <end position="243"/>
    </location>
</feature>
<dbReference type="Pfam" id="PF00112">
    <property type="entry name" value="Peptidase_C1"/>
    <property type="match status" value="3"/>
</dbReference>
<feature type="compositionally biased region" description="Low complexity" evidence="2">
    <location>
        <begin position="274"/>
        <end position="344"/>
    </location>
</feature>
<feature type="compositionally biased region" description="Polar residues" evidence="2">
    <location>
        <begin position="1014"/>
        <end position="1027"/>
    </location>
</feature>
<reference evidence="4" key="1">
    <citation type="submission" date="2021-01" db="EMBL/GenBank/DDBJ databases">
        <title>Phytophthora aleatoria, a newly-described species from Pinus radiata is distinct from Phytophthora cactorum isolates based on comparative genomics.</title>
        <authorList>
            <person name="Mcdougal R."/>
            <person name="Panda P."/>
            <person name="Williams N."/>
            <person name="Studholme D.J."/>
        </authorList>
    </citation>
    <scope>NUCLEOTIDE SEQUENCE</scope>
    <source>
        <strain evidence="4">NZFS 3830</strain>
    </source>
</reference>
<evidence type="ECO:0000313" key="4">
    <source>
        <dbReference type="EMBL" id="KAG6955343.1"/>
    </source>
</evidence>
<dbReference type="VEuPathDB" id="FungiDB:PC110_g8209"/>
<feature type="compositionally biased region" description="Low complexity" evidence="2">
    <location>
        <begin position="1029"/>
        <end position="1040"/>
    </location>
</feature>
<dbReference type="CDD" id="cd02248">
    <property type="entry name" value="Peptidase_C1A"/>
    <property type="match status" value="3"/>
</dbReference>
<dbReference type="GO" id="GO:0008234">
    <property type="term" value="F:cysteine-type peptidase activity"/>
    <property type="evidence" value="ECO:0007669"/>
    <property type="project" value="InterPro"/>
</dbReference>
<feature type="compositionally biased region" description="Low complexity" evidence="2">
    <location>
        <begin position="154"/>
        <end position="164"/>
    </location>
</feature>
<accession>A0A8T1U7L6</accession>
<dbReference type="VEuPathDB" id="FungiDB:PC110_g8208"/>
<keyword evidence="1" id="KW-0865">Zymogen</keyword>
<name>A0A8T1U7L6_9STRA</name>
<dbReference type="GO" id="GO:0006508">
    <property type="term" value="P:proteolysis"/>
    <property type="evidence" value="ECO:0007669"/>
    <property type="project" value="InterPro"/>
</dbReference>
<dbReference type="InterPro" id="IPR039417">
    <property type="entry name" value="Peptidase_C1A_papain-like"/>
</dbReference>
<feature type="region of interest" description="Disordered" evidence="2">
    <location>
        <begin position="147"/>
        <end position="243"/>
    </location>
</feature>
<evidence type="ECO:0000259" key="3">
    <source>
        <dbReference type="SMART" id="SM00645"/>
    </source>
</evidence>
<dbReference type="SMART" id="SM00645">
    <property type="entry name" value="Pept_C1"/>
    <property type="match status" value="3"/>
</dbReference>